<keyword evidence="2" id="KW-1185">Reference proteome</keyword>
<reference evidence="2" key="1">
    <citation type="submission" date="2010-08" db="EMBL/GenBank/DDBJ databases">
        <title>Genome sequence of Parvularcula bermudensis HTCC2503.</title>
        <authorList>
            <person name="Kang D.-M."/>
            <person name="Oh H.-M."/>
            <person name="Cho J.-C."/>
        </authorList>
    </citation>
    <scope>NUCLEOTIDE SEQUENCE [LARGE SCALE GENOMIC DNA]</scope>
    <source>
        <strain evidence="2">ATCC BAA-594 / HTCC2503 / KCTC 12087</strain>
    </source>
</reference>
<dbReference type="EMBL" id="CP002156">
    <property type="protein sequence ID" value="ADM09043.1"/>
    <property type="molecule type" value="Genomic_DNA"/>
</dbReference>
<gene>
    <name evidence="1" type="ordered locus">PB2503_04842</name>
</gene>
<evidence type="ECO:0000313" key="1">
    <source>
        <dbReference type="EMBL" id="ADM09043.1"/>
    </source>
</evidence>
<protein>
    <submittedName>
        <fullName evidence="1">Uncharacterized protein</fullName>
    </submittedName>
</protein>
<dbReference type="AlphaFoldDB" id="E0TFC5"/>
<accession>E0TFC5</accession>
<name>E0TFC5_PARBH</name>
<sequence>MALIDQREGRVFGMIRPARSARCLAAPRMPPEGSRFFLRPFRWILVRYRSVGGHSLGGDLGEGQAVGGE</sequence>
<dbReference type="STRING" id="314260.PB2503_04842"/>
<dbReference type="KEGG" id="pbr:PB2503_04842"/>
<evidence type="ECO:0000313" key="2">
    <source>
        <dbReference type="Proteomes" id="UP000001302"/>
    </source>
</evidence>
<organism evidence="1 2">
    <name type="scientific">Parvularcula bermudensis (strain ATCC BAA-594 / HTCC2503 / KCTC 12087)</name>
    <dbReference type="NCBI Taxonomy" id="314260"/>
    <lineage>
        <taxon>Bacteria</taxon>
        <taxon>Pseudomonadati</taxon>
        <taxon>Pseudomonadota</taxon>
        <taxon>Alphaproteobacteria</taxon>
        <taxon>Parvularculales</taxon>
        <taxon>Parvularculaceae</taxon>
        <taxon>Parvularcula</taxon>
    </lineage>
</organism>
<dbReference type="HOGENOM" id="CLU_2772144_0_0_5"/>
<dbReference type="Proteomes" id="UP000001302">
    <property type="component" value="Chromosome"/>
</dbReference>
<proteinExistence type="predicted"/>
<reference evidence="1 2" key="2">
    <citation type="journal article" date="2011" name="J. Bacteriol.">
        <title>Complete genome sequence of strain HTCC2503T of Parvularcula bermudensis, the type species of the order "Parvularculales" in the class Alphaproteobacteria.</title>
        <authorList>
            <person name="Oh H.M."/>
            <person name="Kang I."/>
            <person name="Vergin K.L."/>
            <person name="Kang D."/>
            <person name="Rhee K.H."/>
            <person name="Giovannoni S.J."/>
            <person name="Cho J.C."/>
        </authorList>
    </citation>
    <scope>NUCLEOTIDE SEQUENCE [LARGE SCALE GENOMIC DNA]</scope>
    <source>
        <strain evidence="2">ATCC BAA-594 / HTCC2503 / KCTC 12087</strain>
    </source>
</reference>